<evidence type="ECO:0000313" key="4">
    <source>
        <dbReference type="Proteomes" id="UP001319080"/>
    </source>
</evidence>
<feature type="transmembrane region" description="Helical" evidence="1">
    <location>
        <begin position="68"/>
        <end position="86"/>
    </location>
</feature>
<dbReference type="AlphaFoldDB" id="A0AAP2DW33"/>
<reference evidence="3 4" key="1">
    <citation type="submission" date="2021-05" db="EMBL/GenBank/DDBJ databases">
        <title>A Polyphasic approach of four new species of the genus Ohtaekwangia: Ohtaekwangia histidinii sp. nov., Ohtaekwangia cretensis sp. nov., Ohtaekwangia indiensis sp. nov., Ohtaekwangia reichenbachii sp. nov. from diverse environment.</title>
        <authorList>
            <person name="Octaviana S."/>
        </authorList>
    </citation>
    <scope>NUCLEOTIDE SEQUENCE [LARGE SCALE GENOMIC DNA]</scope>
    <source>
        <strain evidence="3 4">PWU5</strain>
    </source>
</reference>
<dbReference type="EMBL" id="JAHESE010000001">
    <property type="protein sequence ID" value="MBT1707298.1"/>
    <property type="molecule type" value="Genomic_DNA"/>
</dbReference>
<accession>A0AAP2DW33</accession>
<evidence type="ECO:0000259" key="2">
    <source>
        <dbReference type="Pfam" id="PF14358"/>
    </source>
</evidence>
<gene>
    <name evidence="3" type="ORF">KK062_03650</name>
</gene>
<evidence type="ECO:0000313" key="3">
    <source>
        <dbReference type="EMBL" id="MBT1707298.1"/>
    </source>
</evidence>
<evidence type="ECO:0000256" key="1">
    <source>
        <dbReference type="SAM" id="Phobius"/>
    </source>
</evidence>
<dbReference type="RefSeq" id="WP_262899123.1">
    <property type="nucleotide sequence ID" value="NZ_JAHESE010000001.1"/>
</dbReference>
<comment type="caution">
    <text evidence="3">The sequence shown here is derived from an EMBL/GenBank/DDBJ whole genome shotgun (WGS) entry which is preliminary data.</text>
</comment>
<proteinExistence type="predicted"/>
<keyword evidence="1" id="KW-1133">Transmembrane helix</keyword>
<keyword evidence="4" id="KW-1185">Reference proteome</keyword>
<feature type="transmembrane region" description="Helical" evidence="1">
    <location>
        <begin position="7"/>
        <end position="30"/>
    </location>
</feature>
<organism evidence="3 4">
    <name type="scientific">Dawidia cretensis</name>
    <dbReference type="NCBI Taxonomy" id="2782350"/>
    <lineage>
        <taxon>Bacteria</taxon>
        <taxon>Pseudomonadati</taxon>
        <taxon>Bacteroidota</taxon>
        <taxon>Cytophagia</taxon>
        <taxon>Cytophagales</taxon>
        <taxon>Chryseotaleaceae</taxon>
        <taxon>Dawidia</taxon>
    </lineage>
</organism>
<keyword evidence="1" id="KW-0812">Transmembrane</keyword>
<feature type="domain" description="Flavinylation-associated cytochrome" evidence="2">
    <location>
        <begin position="8"/>
        <end position="58"/>
    </location>
</feature>
<dbReference type="InterPro" id="IPR025517">
    <property type="entry name" value="DUF4405"/>
</dbReference>
<name>A0AAP2DW33_9BACT</name>
<dbReference type="Pfam" id="PF14358">
    <property type="entry name" value="DUF4405"/>
    <property type="match status" value="1"/>
</dbReference>
<feature type="transmembrane region" description="Helical" evidence="1">
    <location>
        <begin position="42"/>
        <end position="61"/>
    </location>
</feature>
<dbReference type="Proteomes" id="UP001319080">
    <property type="component" value="Unassembled WGS sequence"/>
</dbReference>
<sequence length="158" mass="17832">MKLSRNYITPFISLVFLVVGLSGLLMLFHLFDGYTEVVHECLGAFFVVCAIVHIILNWLALKIHFKRGVFLPAMLGVATISMAFIISERMHPPVDILIINKIIKAPLNDAFQALDVDYSEIADRLKTGGMSIEKARTIEDIWINNNADPEEVIYLITR</sequence>
<keyword evidence="1" id="KW-0472">Membrane</keyword>
<protein>
    <submittedName>
        <fullName evidence="3">DUF4405 domain-containing protein</fullName>
    </submittedName>
</protein>